<name>A0A3M9X4C8_9HYPH</name>
<dbReference type="Proteomes" id="UP000275436">
    <property type="component" value="Unassembled WGS sequence"/>
</dbReference>
<dbReference type="AlphaFoldDB" id="A0A3M9X4C8"/>
<gene>
    <name evidence="1" type="ORF">DNR46_26850</name>
</gene>
<reference evidence="1 2" key="1">
    <citation type="journal article" date="2018" name="Mol. Plant Microbe Interact.">
        <title>Taxonomically Different Co-Microsymbionts of a Relict Legume, Oxytropis popoviana, Have Complementary Sets of Symbiotic Genes and Together Increase the Efficiency of Plant Nodulation.</title>
        <authorList>
            <person name="Safronova V."/>
            <person name="Belimov A."/>
            <person name="Sazanova A."/>
            <person name="Chirak E."/>
            <person name="Verkhozina A."/>
            <person name="Kuznetsova I."/>
            <person name="Andronov E."/>
            <person name="Puhalsky J."/>
            <person name="Tikhonovich I."/>
        </authorList>
    </citation>
    <scope>NUCLEOTIDE SEQUENCE [LARGE SCALE GENOMIC DNA]</scope>
    <source>
        <strain evidence="1 2">Opo-235</strain>
    </source>
</reference>
<dbReference type="EMBL" id="QKOD01000009">
    <property type="protein sequence ID" value="RNJ42735.1"/>
    <property type="molecule type" value="Genomic_DNA"/>
</dbReference>
<protein>
    <submittedName>
        <fullName evidence="1">Uncharacterized protein</fullName>
    </submittedName>
</protein>
<evidence type="ECO:0000313" key="1">
    <source>
        <dbReference type="EMBL" id="RNJ42735.1"/>
    </source>
</evidence>
<evidence type="ECO:0000313" key="2">
    <source>
        <dbReference type="Proteomes" id="UP000275436"/>
    </source>
</evidence>
<proteinExistence type="predicted"/>
<accession>A0A3M9X4C8</accession>
<organism evidence="1 2">
    <name type="scientific">Mesorhizobium japonicum</name>
    <dbReference type="NCBI Taxonomy" id="2066070"/>
    <lineage>
        <taxon>Bacteria</taxon>
        <taxon>Pseudomonadati</taxon>
        <taxon>Pseudomonadota</taxon>
        <taxon>Alphaproteobacteria</taxon>
        <taxon>Hyphomicrobiales</taxon>
        <taxon>Phyllobacteriaceae</taxon>
        <taxon>Mesorhizobium</taxon>
    </lineage>
</organism>
<comment type="caution">
    <text evidence="1">The sequence shown here is derived from an EMBL/GenBank/DDBJ whole genome shotgun (WGS) entry which is preliminary data.</text>
</comment>
<sequence>MEPGAERVVLQSFFCVMKVGRDRPLSCRQYGELNRRDWLAEMNYTLAEAIERVGPVWLTLIPKAARELEYEDERAAGKA</sequence>